<sequence length="1482" mass="150655">MRDSNAAFTLSPSGNLRYAVATALILAQSVQFAGAAGLTAATGPGGTPQIQSQNGVPVINIVAPTGSGLSHNQFLDYNVAQSGVVLNNALAQGGSVLAGKLGANPQFQGQAASVILNEVVSRNASSIGGAQEIFGRPADYVLANPNGITVNGASFINTPNASLVVGRPDVVGGSLRGVNTQDATGNLSIRGSGLSNDGGSLNLLAPQIDSTGNLRARDDLKLTVGRNVVDYPSGEIHTATAADAAQRIDASLFGAMQAGRINIVSTAEGAGVRVGSGKLEGRSGVSVSSAGDVDISGQVTDNVAKAQRAGVASDGDVNLHAKRDLHVAAADIQGRNLIADAGRDLILDSLESTQTTETHNTPKKSFLGITYEKTDQVIVDKKTRQDGVVITASQDASLNAARDVALKGATVKTGKDLHVTAKNDIRLTASTEADDVHDKGVHSKYLWKGEWDNTQHTERSVGSQLLADGAATVSGVGNVSLEGALVKSQGDLLIDAGRQLTVGAASRNETSNIQTNAGDLVNGIFFNNKVTSTQNNTLQQGSQIVADGNLVIAADQVHVSGSQVRGKGNTRVTSTGGALVVDGVNEVRHSQSRNEDRKLSGVITTNTDTEVTESKFKGSDLSSDGNLQLSSASDLDVIGSLAQATGQLSLNALGKITLASAQDTTSKVVTEETLGFKPYAKEEEAGSLQYRAGVGYEQNLTTTQNNSVTQQGAVLRGQGVEVATDLDLTSRGSSIKAGGAGAQISARNINLLAEQNSNTTVTSITTTGASLYLTAGLDRLGVGGEGGRTTVDSSDITTTASASTVASAGTLNIDAGKGEGVLKTQGAQITATDNLNVRAGQVENQAAINTHTTTQADKSWNVDIGINGEFTGITRPIQHAINVIRGQVGAITALAAIDPIAAGKAVLAAVQGNGGVLAELSKPLSPNTIVDAGKSLADDGLSILQTLSGFALPNTGGNVRVQYEQGSSKTEATHAVASSFEGGGVDLNVQGDLKDEGTRYAASAGQLHVNANSQALNAAYDTKTSISNRLGVDTSLRAYTTTGQDLAVRVNGTADYQSASDNVKAAAVGSLYGSQGIQVQLGTDGAYEGTKIDGGTGDVVIQAGNSLQLNQANSLASASSQQVNGTVNASVSIANVPAILSALLSGSVGGGFSGNYQALKSESSTAQVSGVKGQNLLLASGDDLILQGSQLGSASQPLTDVALKAGGRLEYLAATSGSEVTGWNLGGVLNLGVGLSSPSAFTLANLDGHLNGGQIKQVTHSTDGGTINAGSVELIGSASNAQALHLQGTQIKADTVKLTADQGGILLDSARSTTTQNDWGAGLGLGLDIRNTTIGANLATGSSDEQQYSLIDSGQVILNSQGDTTLSGAVIKAGRVEGQVAGDLKIESVREAQQQLDAKVDLSVLNGISDPHLSLDGSYSRKEGVDVESGIYADQGIDLGASRVISNPLSAVGVDLSIGGGVLLSTTEVKAHVDEAKLGLDL</sequence>
<dbReference type="RefSeq" id="WP_104993709.1">
    <property type="nucleotide sequence ID" value="NZ_CP025494.1"/>
</dbReference>
<dbReference type="InterPro" id="IPR025157">
    <property type="entry name" value="Hemagglutinin_rpt"/>
</dbReference>
<dbReference type="EMBL" id="CP025494">
    <property type="protein sequence ID" value="AVE03785.1"/>
    <property type="molecule type" value="Genomic_DNA"/>
</dbReference>
<accession>A0A2L1J5N0</accession>
<dbReference type="SMART" id="SM00912">
    <property type="entry name" value="Haemagg_act"/>
    <property type="match status" value="1"/>
</dbReference>
<dbReference type="NCBIfam" id="TIGR01901">
    <property type="entry name" value="adhes_NPXG"/>
    <property type="match status" value="1"/>
</dbReference>
<dbReference type="Pfam" id="PF13332">
    <property type="entry name" value="Fil_haemagg_2"/>
    <property type="match status" value="7"/>
</dbReference>
<dbReference type="Pfam" id="PF05860">
    <property type="entry name" value="TPS"/>
    <property type="match status" value="1"/>
</dbReference>
<dbReference type="InterPro" id="IPR011050">
    <property type="entry name" value="Pectin_lyase_fold/virulence"/>
</dbReference>
<dbReference type="InterPro" id="IPR012334">
    <property type="entry name" value="Pectin_lyas_fold"/>
</dbReference>
<dbReference type="Proteomes" id="UP000237830">
    <property type="component" value="Chromosome"/>
</dbReference>
<protein>
    <submittedName>
        <fullName evidence="2">Filamentous hemagglutinin</fullName>
    </submittedName>
</protein>
<name>A0A2L1J5N0_9PSED</name>
<evidence type="ECO:0000313" key="2">
    <source>
        <dbReference type="EMBL" id="AVE03785.1"/>
    </source>
</evidence>
<proteinExistence type="predicted"/>
<dbReference type="Gene3D" id="2.160.20.10">
    <property type="entry name" value="Single-stranded right-handed beta-helix, Pectin lyase-like"/>
    <property type="match status" value="1"/>
</dbReference>
<evidence type="ECO:0000259" key="1">
    <source>
        <dbReference type="SMART" id="SM00912"/>
    </source>
</evidence>
<evidence type="ECO:0000313" key="3">
    <source>
        <dbReference type="Proteomes" id="UP000237830"/>
    </source>
</evidence>
<organism evidence="2 3">
    <name type="scientific">Pseudomonas palleroniana</name>
    <dbReference type="NCBI Taxonomy" id="191390"/>
    <lineage>
        <taxon>Bacteria</taxon>
        <taxon>Pseudomonadati</taxon>
        <taxon>Pseudomonadota</taxon>
        <taxon>Gammaproteobacteria</taxon>
        <taxon>Pseudomonadales</taxon>
        <taxon>Pseudomonadaceae</taxon>
        <taxon>Pseudomonas</taxon>
    </lineage>
</organism>
<gene>
    <name evidence="2" type="ORF">CYL20_04200</name>
</gene>
<feature type="domain" description="Filamentous haemagglutinin FhaB/tRNA nuclease CdiA-like TPS" evidence="1">
    <location>
        <begin position="53"/>
        <end position="173"/>
    </location>
</feature>
<dbReference type="InterPro" id="IPR008638">
    <property type="entry name" value="FhaB/CdiA-like_TPS"/>
</dbReference>
<reference evidence="2 3" key="1">
    <citation type="submission" date="2017-12" db="EMBL/GenBank/DDBJ databases">
        <title>Genome sequence of Pseudomonas palleroniana MAB3.</title>
        <authorList>
            <person name="Nascimento F.X."/>
        </authorList>
    </citation>
    <scope>NUCLEOTIDE SEQUENCE [LARGE SCALE GENOMIC DNA]</scope>
    <source>
        <strain evidence="2 3">MAB3</strain>
    </source>
</reference>
<dbReference type="GO" id="GO:0003824">
    <property type="term" value="F:catalytic activity"/>
    <property type="evidence" value="ECO:0007669"/>
    <property type="project" value="UniProtKB-ARBA"/>
</dbReference>
<dbReference type="SUPFAM" id="SSF51126">
    <property type="entry name" value="Pectin lyase-like"/>
    <property type="match status" value="1"/>
</dbReference>